<protein>
    <submittedName>
        <fullName evidence="5">4-hydroxy-2-oxoheptanedioate aldolase</fullName>
        <ecNumber evidence="5">4.1.2.52</ecNumber>
    </submittedName>
</protein>
<dbReference type="InterPro" id="IPR015813">
    <property type="entry name" value="Pyrv/PenolPyrv_kinase-like_dom"/>
</dbReference>
<keyword evidence="3 5" id="KW-0456">Lyase</keyword>
<evidence type="ECO:0000313" key="6">
    <source>
        <dbReference type="Proteomes" id="UP000759443"/>
    </source>
</evidence>
<dbReference type="InterPro" id="IPR050251">
    <property type="entry name" value="HpcH-HpaI_aldolase"/>
</dbReference>
<dbReference type="EC" id="4.1.2.52" evidence="5"/>
<dbReference type="Gene3D" id="3.20.20.60">
    <property type="entry name" value="Phosphoenolpyruvate-binding domains"/>
    <property type="match status" value="1"/>
</dbReference>
<dbReference type="GO" id="GO:0016829">
    <property type="term" value="F:lyase activity"/>
    <property type="evidence" value="ECO:0007669"/>
    <property type="project" value="UniProtKB-KW"/>
</dbReference>
<dbReference type="PANTHER" id="PTHR30502:SF0">
    <property type="entry name" value="PHOSPHOENOLPYRUVATE CARBOXYLASE FAMILY PROTEIN"/>
    <property type="match status" value="1"/>
</dbReference>
<evidence type="ECO:0000256" key="3">
    <source>
        <dbReference type="ARBA" id="ARBA00023239"/>
    </source>
</evidence>
<accession>A0ABS4DSU0</accession>
<dbReference type="EMBL" id="JAGGJU010000001">
    <property type="protein sequence ID" value="MBP1848754.1"/>
    <property type="molecule type" value="Genomic_DNA"/>
</dbReference>
<evidence type="ECO:0000259" key="4">
    <source>
        <dbReference type="Pfam" id="PF03328"/>
    </source>
</evidence>
<name>A0ABS4DSU0_9HYPH</name>
<proteinExistence type="inferred from homology"/>
<dbReference type="InterPro" id="IPR005000">
    <property type="entry name" value="Aldolase/citrate-lyase_domain"/>
</dbReference>
<organism evidence="5 6">
    <name type="scientific">Rhizobium halophytocola</name>
    <dbReference type="NCBI Taxonomy" id="735519"/>
    <lineage>
        <taxon>Bacteria</taxon>
        <taxon>Pseudomonadati</taxon>
        <taxon>Pseudomonadota</taxon>
        <taxon>Alphaproteobacteria</taxon>
        <taxon>Hyphomicrobiales</taxon>
        <taxon>Rhizobiaceae</taxon>
        <taxon>Rhizobium/Agrobacterium group</taxon>
        <taxon>Rhizobium</taxon>
    </lineage>
</organism>
<dbReference type="SUPFAM" id="SSF51621">
    <property type="entry name" value="Phosphoenolpyruvate/pyruvate domain"/>
    <property type="match status" value="1"/>
</dbReference>
<feature type="domain" description="HpcH/HpaI aldolase/citrate lyase" evidence="4">
    <location>
        <begin position="19"/>
        <end position="242"/>
    </location>
</feature>
<sequence length="255" mass="26256">MPAPENRFKSALGKGRPLYGLWVALASPHVAELCAGTGYDWLLIDGEHGPNDIPLLASQVQAMAAGPAQPIVRLPAADPRLVRQALDFGCQTLMIPMVETAAVAEDLARASRYPPRGVRGIGASLTRATGFGAIADYVDTADDQICLILQIESLAAIASLEEIASVPDVDVLFIGPADLAADMGLKSTPGAPEVVEAAIDAIRRIKALGKPAGIMTVDPAMIAAAVDAGVDMIGIGSDVGALMKGARDLLASTKG</sequence>
<keyword evidence="2" id="KW-0479">Metal-binding</keyword>
<reference evidence="5 6" key="1">
    <citation type="submission" date="2021-03" db="EMBL/GenBank/DDBJ databases">
        <title>Genomic Encyclopedia of Type Strains, Phase IV (KMG-IV): sequencing the most valuable type-strain genomes for metagenomic binning, comparative biology and taxonomic classification.</title>
        <authorList>
            <person name="Goeker M."/>
        </authorList>
    </citation>
    <scope>NUCLEOTIDE SEQUENCE [LARGE SCALE GENOMIC DNA]</scope>
    <source>
        <strain evidence="5 6">DSM 21600</strain>
    </source>
</reference>
<dbReference type="Pfam" id="PF03328">
    <property type="entry name" value="HpcH_HpaI"/>
    <property type="match status" value="1"/>
</dbReference>
<evidence type="ECO:0000256" key="2">
    <source>
        <dbReference type="ARBA" id="ARBA00022723"/>
    </source>
</evidence>
<dbReference type="RefSeq" id="WP_209941341.1">
    <property type="nucleotide sequence ID" value="NZ_JAGGJU010000001.1"/>
</dbReference>
<evidence type="ECO:0000256" key="1">
    <source>
        <dbReference type="ARBA" id="ARBA00005568"/>
    </source>
</evidence>
<dbReference type="PANTHER" id="PTHR30502">
    <property type="entry name" value="2-KETO-3-DEOXY-L-RHAMNONATE ALDOLASE"/>
    <property type="match status" value="1"/>
</dbReference>
<comment type="caution">
    <text evidence="5">The sequence shown here is derived from an EMBL/GenBank/DDBJ whole genome shotgun (WGS) entry which is preliminary data.</text>
</comment>
<keyword evidence="6" id="KW-1185">Reference proteome</keyword>
<evidence type="ECO:0000313" key="5">
    <source>
        <dbReference type="EMBL" id="MBP1848754.1"/>
    </source>
</evidence>
<dbReference type="InterPro" id="IPR040442">
    <property type="entry name" value="Pyrv_kinase-like_dom_sf"/>
</dbReference>
<gene>
    <name evidence="5" type="ORF">J2Z17_000171</name>
</gene>
<comment type="similarity">
    <text evidence="1">Belongs to the HpcH/HpaI aldolase family.</text>
</comment>
<dbReference type="Proteomes" id="UP000759443">
    <property type="component" value="Unassembled WGS sequence"/>
</dbReference>